<dbReference type="EMBL" id="QNUK01000240">
    <property type="protein sequence ID" value="KAF5897315.1"/>
    <property type="molecule type" value="Genomic_DNA"/>
</dbReference>
<proteinExistence type="predicted"/>
<feature type="compositionally biased region" description="Basic and acidic residues" evidence="5">
    <location>
        <begin position="289"/>
        <end position="298"/>
    </location>
</feature>
<feature type="compositionally biased region" description="Polar residues" evidence="5">
    <location>
        <begin position="271"/>
        <end position="281"/>
    </location>
</feature>
<accession>A0A8J4XD77</accession>
<keyword evidence="6" id="KW-0812">Transmembrane</keyword>
<keyword evidence="8" id="KW-1185">Reference proteome</keyword>
<evidence type="ECO:0000256" key="5">
    <source>
        <dbReference type="SAM" id="MobiDB-lite"/>
    </source>
</evidence>
<comment type="caution">
    <text evidence="7">The sequence shown here is derived from an EMBL/GenBank/DDBJ whole genome shotgun (WGS) entry which is preliminary data.</text>
</comment>
<organism evidence="7 8">
    <name type="scientific">Clarias magur</name>
    <name type="common">Asian catfish</name>
    <name type="synonym">Macropteronotus magur</name>
    <dbReference type="NCBI Taxonomy" id="1594786"/>
    <lineage>
        <taxon>Eukaryota</taxon>
        <taxon>Metazoa</taxon>
        <taxon>Chordata</taxon>
        <taxon>Craniata</taxon>
        <taxon>Vertebrata</taxon>
        <taxon>Euteleostomi</taxon>
        <taxon>Actinopterygii</taxon>
        <taxon>Neopterygii</taxon>
        <taxon>Teleostei</taxon>
        <taxon>Ostariophysi</taxon>
        <taxon>Siluriformes</taxon>
        <taxon>Clariidae</taxon>
        <taxon>Clarias</taxon>
    </lineage>
</organism>
<name>A0A8J4XD77_CLAMG</name>
<dbReference type="OrthoDB" id="8955135at2759"/>
<feature type="compositionally biased region" description="Basic and acidic residues" evidence="5">
    <location>
        <begin position="331"/>
        <end position="347"/>
    </location>
</feature>
<feature type="compositionally biased region" description="Polar residues" evidence="5">
    <location>
        <begin position="312"/>
        <end position="326"/>
    </location>
</feature>
<keyword evidence="2" id="KW-0732">Signal</keyword>
<dbReference type="PANTHER" id="PTHR12080:SF56">
    <property type="entry name" value="NATURAL KILLER CELL RECEPTOR 2B4"/>
    <property type="match status" value="1"/>
</dbReference>
<dbReference type="Proteomes" id="UP000727407">
    <property type="component" value="Unassembled WGS sequence"/>
</dbReference>
<evidence type="ECO:0000256" key="4">
    <source>
        <dbReference type="ARBA" id="ARBA00023180"/>
    </source>
</evidence>
<dbReference type="PANTHER" id="PTHR12080">
    <property type="entry name" value="SIGNALING LYMPHOCYTIC ACTIVATION MOLECULE"/>
    <property type="match status" value="1"/>
</dbReference>
<feature type="non-terminal residue" evidence="7">
    <location>
        <position position="1"/>
    </location>
</feature>
<evidence type="ECO:0000313" key="7">
    <source>
        <dbReference type="EMBL" id="KAF5897315.1"/>
    </source>
</evidence>
<gene>
    <name evidence="7" type="ORF">DAT39_012971</name>
</gene>
<comment type="subcellular location">
    <subcellularLocation>
        <location evidence="1">Membrane</location>
    </subcellularLocation>
</comment>
<evidence type="ECO:0000256" key="3">
    <source>
        <dbReference type="ARBA" id="ARBA00023136"/>
    </source>
</evidence>
<sequence>CDDVFKLVNSSVQLDVQKNVEWSDLTWSFNRSENIVKHYKSIRSDIYRSKDKVEYNEETLSLRLKNLQKNDTGVYQAVVSGKKDDIVAVHHLYVLDPVRKPALNVSCLQTTDTWNVNFTCEAERLSITFHCYNNTCDMKEENRTGHTSLSLSLYISNNLIICNHSNPVSWKNTTEEIKKYCPLTEMKNHWDPKWPVIIIVILLAVLILVGCTCVFWHKKCRTTDSVNTVYEEVDALKQGENNAQSVEMSDKPETPGTVYCTVGKPAEACSNDENTVRTANPGNKGGKKSTVDMSEKPKTPGTVYCTVGKPAQTYSSDECTVRTANPGNKGMDTRQENDRSLCDSPCK</sequence>
<evidence type="ECO:0000256" key="6">
    <source>
        <dbReference type="SAM" id="Phobius"/>
    </source>
</evidence>
<evidence type="ECO:0000256" key="1">
    <source>
        <dbReference type="ARBA" id="ARBA00004370"/>
    </source>
</evidence>
<feature type="non-terminal residue" evidence="7">
    <location>
        <position position="347"/>
    </location>
</feature>
<dbReference type="InterPro" id="IPR036179">
    <property type="entry name" value="Ig-like_dom_sf"/>
</dbReference>
<protein>
    <submittedName>
        <fullName evidence="7">CD48 antigen-like</fullName>
    </submittedName>
</protein>
<dbReference type="SUPFAM" id="SSF48726">
    <property type="entry name" value="Immunoglobulin"/>
    <property type="match status" value="1"/>
</dbReference>
<keyword evidence="4" id="KW-0325">Glycoprotein</keyword>
<feature type="transmembrane region" description="Helical" evidence="6">
    <location>
        <begin position="196"/>
        <end position="217"/>
    </location>
</feature>
<evidence type="ECO:0000256" key="2">
    <source>
        <dbReference type="ARBA" id="ARBA00022729"/>
    </source>
</evidence>
<reference evidence="7" key="1">
    <citation type="submission" date="2020-07" db="EMBL/GenBank/DDBJ databases">
        <title>Clarias magur genome sequencing, assembly and annotation.</title>
        <authorList>
            <person name="Kushwaha B."/>
            <person name="Kumar R."/>
            <person name="Das P."/>
            <person name="Joshi C.G."/>
            <person name="Kumar D."/>
            <person name="Nagpure N.S."/>
            <person name="Pandey M."/>
            <person name="Agarwal S."/>
            <person name="Srivastava S."/>
            <person name="Singh M."/>
            <person name="Sahoo L."/>
            <person name="Jayasankar P."/>
            <person name="Meher P.K."/>
            <person name="Koringa P.G."/>
            <person name="Iquebal M.A."/>
            <person name="Das S.P."/>
            <person name="Bit A."/>
            <person name="Patnaik S."/>
            <person name="Patel N."/>
            <person name="Shah T.M."/>
            <person name="Hinsu A."/>
            <person name="Jena J.K."/>
        </authorList>
    </citation>
    <scope>NUCLEOTIDE SEQUENCE</scope>
    <source>
        <strain evidence="7">CIFAMagur01</strain>
        <tissue evidence="7">Testis</tissue>
    </source>
</reference>
<dbReference type="InterPro" id="IPR013783">
    <property type="entry name" value="Ig-like_fold"/>
</dbReference>
<dbReference type="InterPro" id="IPR015631">
    <property type="entry name" value="CD2/SLAM_rcpt"/>
</dbReference>
<keyword evidence="3 6" id="KW-0472">Membrane</keyword>
<dbReference type="Gene3D" id="2.60.40.10">
    <property type="entry name" value="Immunoglobulins"/>
    <property type="match status" value="1"/>
</dbReference>
<evidence type="ECO:0000313" key="8">
    <source>
        <dbReference type="Proteomes" id="UP000727407"/>
    </source>
</evidence>
<dbReference type="AlphaFoldDB" id="A0A8J4XD77"/>
<dbReference type="GO" id="GO:0016020">
    <property type="term" value="C:membrane"/>
    <property type="evidence" value="ECO:0007669"/>
    <property type="project" value="UniProtKB-SubCell"/>
</dbReference>
<keyword evidence="6" id="KW-1133">Transmembrane helix</keyword>
<feature type="region of interest" description="Disordered" evidence="5">
    <location>
        <begin position="271"/>
        <end position="347"/>
    </location>
</feature>